<evidence type="ECO:0008006" key="2">
    <source>
        <dbReference type="Google" id="ProtNLM"/>
    </source>
</evidence>
<dbReference type="InterPro" id="IPR022453">
    <property type="entry name" value="Znf_MqsA-type"/>
</dbReference>
<accession>A0A0F9GGY7</accession>
<proteinExistence type="predicted"/>
<comment type="caution">
    <text evidence="1">The sequence shown here is derived from an EMBL/GenBank/DDBJ whole genome shotgun (WGS) entry which is preliminary data.</text>
</comment>
<protein>
    <recommendedName>
        <fullName evidence="2">YgiT-type zinc finger domain-containing protein</fullName>
    </recommendedName>
</protein>
<organism evidence="1">
    <name type="scientific">marine sediment metagenome</name>
    <dbReference type="NCBI Taxonomy" id="412755"/>
    <lineage>
        <taxon>unclassified sequences</taxon>
        <taxon>metagenomes</taxon>
        <taxon>ecological metagenomes</taxon>
    </lineage>
</organism>
<dbReference type="EMBL" id="LAZR01028493">
    <property type="protein sequence ID" value="KKL62432.1"/>
    <property type="molecule type" value="Genomic_DNA"/>
</dbReference>
<reference evidence="1" key="1">
    <citation type="journal article" date="2015" name="Nature">
        <title>Complex archaea that bridge the gap between prokaryotes and eukaryotes.</title>
        <authorList>
            <person name="Spang A."/>
            <person name="Saw J.H."/>
            <person name="Jorgensen S.L."/>
            <person name="Zaremba-Niedzwiedzka K."/>
            <person name="Martijn J."/>
            <person name="Lind A.E."/>
            <person name="van Eijk R."/>
            <person name="Schleper C."/>
            <person name="Guy L."/>
            <person name="Ettema T.J."/>
        </authorList>
    </citation>
    <scope>NUCLEOTIDE SEQUENCE</scope>
</reference>
<dbReference type="Gene3D" id="3.10.20.860">
    <property type="match status" value="1"/>
</dbReference>
<name>A0A0F9GGY7_9ZZZZ</name>
<dbReference type="NCBIfam" id="TIGR03831">
    <property type="entry name" value="YgiT_finger"/>
    <property type="match status" value="1"/>
</dbReference>
<evidence type="ECO:0000313" key="1">
    <source>
        <dbReference type="EMBL" id="KKL62432.1"/>
    </source>
</evidence>
<sequence length="77" mass="8768">MKCVVCKSDDINKKSVDEELKRGTDIVFVPVEVLVCNSCGERYYDRKTMQFLEDIGEKIRDEKISLSPVGKVLKVSI</sequence>
<gene>
    <name evidence="1" type="ORF">LCGC14_2185270</name>
</gene>
<dbReference type="AlphaFoldDB" id="A0A0F9GGY7"/>